<accession>A0ABW8SS79</accession>
<keyword evidence="1" id="KW-0812">Transmembrane</keyword>
<feature type="transmembrane region" description="Helical" evidence="1">
    <location>
        <begin position="12"/>
        <end position="33"/>
    </location>
</feature>
<feature type="transmembrane region" description="Helical" evidence="1">
    <location>
        <begin position="130"/>
        <end position="146"/>
    </location>
</feature>
<evidence type="ECO:0000313" key="3">
    <source>
        <dbReference type="Proteomes" id="UP001623660"/>
    </source>
</evidence>
<evidence type="ECO:0008006" key="4">
    <source>
        <dbReference type="Google" id="ProtNLM"/>
    </source>
</evidence>
<proteinExistence type="predicted"/>
<dbReference type="EMBL" id="JBJHZX010000142">
    <property type="protein sequence ID" value="MFL0198895.1"/>
    <property type="molecule type" value="Genomic_DNA"/>
</dbReference>
<evidence type="ECO:0000313" key="2">
    <source>
        <dbReference type="EMBL" id="MFL0198895.1"/>
    </source>
</evidence>
<keyword evidence="1" id="KW-0472">Membrane</keyword>
<dbReference type="RefSeq" id="WP_406795007.1">
    <property type="nucleotide sequence ID" value="NZ_JBJHZX010000142.1"/>
</dbReference>
<evidence type="ECO:0000256" key="1">
    <source>
        <dbReference type="SAM" id="Phobius"/>
    </source>
</evidence>
<organism evidence="2 3">
    <name type="scientific">Candidatus Clostridium eludens</name>
    <dbReference type="NCBI Taxonomy" id="3381663"/>
    <lineage>
        <taxon>Bacteria</taxon>
        <taxon>Bacillati</taxon>
        <taxon>Bacillota</taxon>
        <taxon>Clostridia</taxon>
        <taxon>Eubacteriales</taxon>
        <taxon>Clostridiaceae</taxon>
        <taxon>Clostridium</taxon>
    </lineage>
</organism>
<feature type="transmembrane region" description="Helical" evidence="1">
    <location>
        <begin position="45"/>
        <end position="62"/>
    </location>
</feature>
<reference evidence="2 3" key="1">
    <citation type="submission" date="2024-11" db="EMBL/GenBank/DDBJ databases">
        <authorList>
            <person name="Heng Y.C."/>
            <person name="Lim A.C.H."/>
            <person name="Lee J.K.Y."/>
            <person name="Kittelmann S."/>
        </authorList>
    </citation>
    <scope>NUCLEOTIDE SEQUENCE [LARGE SCALE GENOMIC DNA]</scope>
    <source>
        <strain evidence="2 3">WILCCON 0269</strain>
    </source>
</reference>
<sequence>MEKFIDRLSSYNLLNNMLPGAVFCYLLNTLMNINVLHDGIIQNLFIYYFLGMIIGRIGSIIVESICKKIRLVEFATYKEFVKASLKDDKINILSETNNTYRTMLSMFLILLLIKVYLVIISKVIWLKNCTPSFVIICLVMLFAFSYRKQTDYS</sequence>
<keyword evidence="3" id="KW-1185">Reference proteome</keyword>
<dbReference type="Proteomes" id="UP001623660">
    <property type="component" value="Unassembled WGS sequence"/>
</dbReference>
<gene>
    <name evidence="2" type="ORF">ACJDU8_25605</name>
</gene>
<keyword evidence="1" id="KW-1133">Transmembrane helix</keyword>
<feature type="transmembrane region" description="Helical" evidence="1">
    <location>
        <begin position="103"/>
        <end position="124"/>
    </location>
</feature>
<name>A0ABW8SS79_9CLOT</name>
<protein>
    <recommendedName>
        <fullName evidence="4">ABC transmembrane type-1 domain-containing protein</fullName>
    </recommendedName>
</protein>
<comment type="caution">
    <text evidence="2">The sequence shown here is derived from an EMBL/GenBank/DDBJ whole genome shotgun (WGS) entry which is preliminary data.</text>
</comment>